<evidence type="ECO:0000313" key="2">
    <source>
        <dbReference type="WBParaSite" id="maker-unitig_43506-snap-gene-0.5-mRNA-1"/>
    </source>
</evidence>
<reference evidence="2" key="1">
    <citation type="submission" date="2016-11" db="UniProtKB">
        <authorList>
            <consortium name="WormBaseParasite"/>
        </authorList>
    </citation>
    <scope>IDENTIFICATION</scope>
</reference>
<proteinExistence type="predicted"/>
<accession>A0A1I8FRB8</accession>
<sequence>QIWQLRCSSDFLFAGSATCDSEKIDDFLSDHFLQADSAAKMQQRSLFAWSASLAASMQHCFSVCLVSDFWHEKLDDFPLTKSCSRFGSVRCSSDLCLLGQGLVTTEKLDDFPLTISCSRFGSVDGSSDLCLLGSAASTQQRSLFAWSSDL</sequence>
<dbReference type="AlphaFoldDB" id="A0A1I8FRB8"/>
<dbReference type="Proteomes" id="UP000095280">
    <property type="component" value="Unplaced"/>
</dbReference>
<evidence type="ECO:0000313" key="1">
    <source>
        <dbReference type="Proteomes" id="UP000095280"/>
    </source>
</evidence>
<keyword evidence="1" id="KW-1185">Reference proteome</keyword>
<dbReference type="WBParaSite" id="maker-unitig_43506-snap-gene-0.5-mRNA-1">
    <property type="protein sequence ID" value="maker-unitig_43506-snap-gene-0.5-mRNA-1"/>
    <property type="gene ID" value="maker-unitig_43506-snap-gene-0.5"/>
</dbReference>
<protein>
    <submittedName>
        <fullName evidence="2">Secreted protein</fullName>
    </submittedName>
</protein>
<organism evidence="1 2">
    <name type="scientific">Macrostomum lignano</name>
    <dbReference type="NCBI Taxonomy" id="282301"/>
    <lineage>
        <taxon>Eukaryota</taxon>
        <taxon>Metazoa</taxon>
        <taxon>Spiralia</taxon>
        <taxon>Lophotrochozoa</taxon>
        <taxon>Platyhelminthes</taxon>
        <taxon>Rhabditophora</taxon>
        <taxon>Macrostomorpha</taxon>
        <taxon>Macrostomida</taxon>
        <taxon>Macrostomidae</taxon>
        <taxon>Macrostomum</taxon>
    </lineage>
</organism>
<name>A0A1I8FRB8_9PLAT</name>